<accession>A0A345ZBP7</accession>
<keyword evidence="2" id="KW-0812">Transmembrane</keyword>
<dbReference type="RefSeq" id="WP_115585729.1">
    <property type="nucleotide sequence ID" value="NZ_CP025544.1"/>
</dbReference>
<feature type="transmembrane region" description="Helical" evidence="2">
    <location>
        <begin position="6"/>
        <end position="29"/>
    </location>
</feature>
<gene>
    <name evidence="3" type="ORF">C0J27_03080</name>
</gene>
<proteinExistence type="predicted"/>
<evidence type="ECO:0000313" key="4">
    <source>
        <dbReference type="Proteomes" id="UP000254834"/>
    </source>
</evidence>
<evidence type="ECO:0008006" key="5">
    <source>
        <dbReference type="Google" id="ProtNLM"/>
    </source>
</evidence>
<evidence type="ECO:0000256" key="2">
    <source>
        <dbReference type="SAM" id="Phobius"/>
    </source>
</evidence>
<sequence>MKSPGFSMLEIIIVMAVSTIIMTCLFEIYNQTSRNMQRVQRFVFQDSQIITLQSRFEKDVAGLTSIWFKQAELENLQAQQEKKPVSKEFKKRSFYFYSVNKGEQLDFLTFLTTNPLQSYEKITDRFVRVVYALQPDPAHENLFRLMRKEISPATELIDEKSLQSGKFYELITGIKSLELSYHLVDRVVLNKQFRAEKTKEGEQEKQEELAPIVRLVKQWQPAESAEKSVEKKINPGDQADKEDTLEDLGGAPVPKFIEMKITFGQTLQQKEQTCTLGFSIPSTVDNAPKSIFAIRAATKK</sequence>
<dbReference type="EMBL" id="CP025544">
    <property type="protein sequence ID" value="AXK60714.1"/>
    <property type="molecule type" value="Genomic_DNA"/>
</dbReference>
<feature type="region of interest" description="Disordered" evidence="1">
    <location>
        <begin position="226"/>
        <end position="247"/>
    </location>
</feature>
<keyword evidence="2" id="KW-1133">Transmembrane helix</keyword>
<keyword evidence="2" id="KW-0472">Membrane</keyword>
<feature type="compositionally biased region" description="Basic and acidic residues" evidence="1">
    <location>
        <begin position="226"/>
        <end position="242"/>
    </location>
</feature>
<dbReference type="AlphaFoldDB" id="A0A345ZBP7"/>
<dbReference type="Proteomes" id="UP000254834">
    <property type="component" value="Chromosome"/>
</dbReference>
<keyword evidence="4" id="KW-1185">Reference proteome</keyword>
<organism evidence="3 4">
    <name type="scientific">Candidatus Chromulinivorax destructor</name>
    <dbReference type="NCBI Taxonomy" id="2066483"/>
    <lineage>
        <taxon>Bacteria</taxon>
        <taxon>Candidatus Babelota</taxon>
        <taxon>Candidatus Babeliae</taxon>
        <taxon>Candidatus Babeliales</taxon>
        <taxon>Candidatus Chromulinivoraceae</taxon>
        <taxon>Candidatus Chromulinivorax</taxon>
    </lineage>
</organism>
<evidence type="ECO:0000256" key="1">
    <source>
        <dbReference type="SAM" id="MobiDB-lite"/>
    </source>
</evidence>
<name>A0A345ZBP7_9BACT</name>
<dbReference type="InterPro" id="IPR012902">
    <property type="entry name" value="N_methyl_site"/>
</dbReference>
<dbReference type="NCBIfam" id="TIGR02532">
    <property type="entry name" value="IV_pilin_GFxxxE"/>
    <property type="match status" value="1"/>
</dbReference>
<evidence type="ECO:0000313" key="3">
    <source>
        <dbReference type="EMBL" id="AXK60714.1"/>
    </source>
</evidence>
<protein>
    <recommendedName>
        <fullName evidence="5">Prepilin-type N-terminal cleavage/methylation domain-containing protein</fullName>
    </recommendedName>
</protein>
<dbReference type="KEGG" id="cdes:C0J27_03080"/>
<reference evidence="3 4" key="1">
    <citation type="submission" date="2017-12" db="EMBL/GenBank/DDBJ databases">
        <title>Chromulinavorax destructans is a abundant pathogen of dominant heterotrophic picoflagllates.</title>
        <authorList>
            <person name="Deeg C.M."/>
            <person name="Zimmer M."/>
            <person name="Suttle C.A."/>
        </authorList>
    </citation>
    <scope>NUCLEOTIDE SEQUENCE [LARGE SCALE GENOMIC DNA]</scope>
    <source>
        <strain evidence="3 4">SeV1</strain>
    </source>
</reference>